<dbReference type="AlphaFoldDB" id="M2W4J0"/>
<name>M2W4J0_GALSU</name>
<dbReference type="RefSeq" id="XP_005707186.1">
    <property type="nucleotide sequence ID" value="XM_005707129.1"/>
</dbReference>
<evidence type="ECO:0000313" key="2">
    <source>
        <dbReference type="Proteomes" id="UP000030680"/>
    </source>
</evidence>
<keyword evidence="2" id="KW-1185">Reference proteome</keyword>
<proteinExistence type="predicted"/>
<reference evidence="2" key="1">
    <citation type="journal article" date="2013" name="Science">
        <title>Gene transfer from bacteria and archaea facilitated evolution of an extremophilic eukaryote.</title>
        <authorList>
            <person name="Schonknecht G."/>
            <person name="Chen W.H."/>
            <person name="Ternes C.M."/>
            <person name="Barbier G.G."/>
            <person name="Shrestha R.P."/>
            <person name="Stanke M."/>
            <person name="Brautigam A."/>
            <person name="Baker B.J."/>
            <person name="Banfield J.F."/>
            <person name="Garavito R.M."/>
            <person name="Carr K."/>
            <person name="Wilkerson C."/>
            <person name="Rensing S.A."/>
            <person name="Gagneul D."/>
            <person name="Dickenson N.E."/>
            <person name="Oesterhelt C."/>
            <person name="Lercher M.J."/>
            <person name="Weber A.P."/>
        </authorList>
    </citation>
    <scope>NUCLEOTIDE SEQUENCE [LARGE SCALE GENOMIC DNA]</scope>
    <source>
        <strain evidence="2">074W</strain>
    </source>
</reference>
<dbReference type="KEGG" id="gsl:Gasu_21230"/>
<gene>
    <name evidence="1" type="ORF">Gasu_21230</name>
</gene>
<protein>
    <submittedName>
        <fullName evidence="1">Uncharacterized protein</fullName>
    </submittedName>
</protein>
<sequence length="229" mass="27265">MARLFKNIIYFDLKTRKYKKHLARLFLVLHENGSDEYNKKLFSFYINLSVNFGSFLAEFLSLARNIVNLKISLPIRKSLNCGKNLNNYPTLLCQYLPDFVQLTELVPRIIARIIASRQPDANFEQLTGVFRNYDYPEIKQKYKDYVDLLKDKAEFYRLRRQLFLEGYPMELYVCDGAYRERGLFITMKNGLLRFYNSMARNILFDTFSTVFSVKIILLNYQTVSERRKE</sequence>
<dbReference type="OrthoDB" id="10665615at2759"/>
<dbReference type="Proteomes" id="UP000030680">
    <property type="component" value="Unassembled WGS sequence"/>
</dbReference>
<dbReference type="Gramene" id="EME30666">
    <property type="protein sequence ID" value="EME30666"/>
    <property type="gene ID" value="Gasu_21230"/>
</dbReference>
<organism evidence="1 2">
    <name type="scientific">Galdieria sulphuraria</name>
    <name type="common">Red alga</name>
    <dbReference type="NCBI Taxonomy" id="130081"/>
    <lineage>
        <taxon>Eukaryota</taxon>
        <taxon>Rhodophyta</taxon>
        <taxon>Bangiophyceae</taxon>
        <taxon>Galdieriales</taxon>
        <taxon>Galdieriaceae</taxon>
        <taxon>Galdieria</taxon>
    </lineage>
</organism>
<evidence type="ECO:0000313" key="1">
    <source>
        <dbReference type="EMBL" id="EME30666.1"/>
    </source>
</evidence>
<dbReference type="GeneID" id="17089381"/>
<accession>M2W4J0</accession>
<dbReference type="EMBL" id="KB454498">
    <property type="protein sequence ID" value="EME30666.1"/>
    <property type="molecule type" value="Genomic_DNA"/>
</dbReference>